<gene>
    <name evidence="1" type="ORF">LITE_LOCUS6896</name>
</gene>
<dbReference type="EMBL" id="CAMGYJ010000003">
    <property type="protein sequence ID" value="CAI0390857.1"/>
    <property type="molecule type" value="Genomic_DNA"/>
</dbReference>
<dbReference type="AlphaFoldDB" id="A0AAV0HZR2"/>
<reference evidence="1" key="1">
    <citation type="submission" date="2022-08" db="EMBL/GenBank/DDBJ databases">
        <authorList>
            <person name="Gutierrez-Valencia J."/>
        </authorList>
    </citation>
    <scope>NUCLEOTIDE SEQUENCE</scope>
</reference>
<protein>
    <submittedName>
        <fullName evidence="1">Uncharacterized protein</fullName>
    </submittedName>
</protein>
<name>A0AAV0HZR2_9ROSI</name>
<keyword evidence="2" id="KW-1185">Reference proteome</keyword>
<accession>A0AAV0HZR2</accession>
<evidence type="ECO:0000313" key="2">
    <source>
        <dbReference type="Proteomes" id="UP001154282"/>
    </source>
</evidence>
<sequence>MPREGQNGSVVSPFKRMENLTERIQAWIQLRHRSSKHTSRGEFPGSPRRFGRRDLVLGEELSNHYRISAATRQDDIWSSSGVELFNESKKVGNINGVVKETMNI</sequence>
<dbReference type="Proteomes" id="UP001154282">
    <property type="component" value="Unassembled WGS sequence"/>
</dbReference>
<evidence type="ECO:0000313" key="1">
    <source>
        <dbReference type="EMBL" id="CAI0390857.1"/>
    </source>
</evidence>
<organism evidence="1 2">
    <name type="scientific">Linum tenue</name>
    <dbReference type="NCBI Taxonomy" id="586396"/>
    <lineage>
        <taxon>Eukaryota</taxon>
        <taxon>Viridiplantae</taxon>
        <taxon>Streptophyta</taxon>
        <taxon>Embryophyta</taxon>
        <taxon>Tracheophyta</taxon>
        <taxon>Spermatophyta</taxon>
        <taxon>Magnoliopsida</taxon>
        <taxon>eudicotyledons</taxon>
        <taxon>Gunneridae</taxon>
        <taxon>Pentapetalae</taxon>
        <taxon>rosids</taxon>
        <taxon>fabids</taxon>
        <taxon>Malpighiales</taxon>
        <taxon>Linaceae</taxon>
        <taxon>Linum</taxon>
    </lineage>
</organism>
<proteinExistence type="predicted"/>
<comment type="caution">
    <text evidence="1">The sequence shown here is derived from an EMBL/GenBank/DDBJ whole genome shotgun (WGS) entry which is preliminary data.</text>
</comment>